<evidence type="ECO:0000313" key="2">
    <source>
        <dbReference type="EMBL" id="KAK6983809.1"/>
    </source>
</evidence>
<gene>
    <name evidence="2" type="ORF">R3P38DRAFT_2807739</name>
</gene>
<dbReference type="Proteomes" id="UP001362999">
    <property type="component" value="Unassembled WGS sequence"/>
</dbReference>
<reference evidence="2 3" key="1">
    <citation type="journal article" date="2024" name="J Genomics">
        <title>Draft genome sequencing and assembly of Favolaschia claudopus CIRM-BRFM 2984 isolated from oak limbs.</title>
        <authorList>
            <person name="Navarro D."/>
            <person name="Drula E."/>
            <person name="Chaduli D."/>
            <person name="Cazenave R."/>
            <person name="Ahrendt S."/>
            <person name="Wang J."/>
            <person name="Lipzen A."/>
            <person name="Daum C."/>
            <person name="Barry K."/>
            <person name="Grigoriev I.V."/>
            <person name="Favel A."/>
            <person name="Rosso M.N."/>
            <person name="Martin F."/>
        </authorList>
    </citation>
    <scope>NUCLEOTIDE SEQUENCE [LARGE SCALE GENOMIC DNA]</scope>
    <source>
        <strain evidence="2 3">CIRM-BRFM 2984</strain>
    </source>
</reference>
<evidence type="ECO:0000256" key="1">
    <source>
        <dbReference type="SAM" id="SignalP"/>
    </source>
</evidence>
<proteinExistence type="predicted"/>
<name>A0AAV9ZIP8_9AGAR</name>
<organism evidence="2 3">
    <name type="scientific">Favolaschia claudopus</name>
    <dbReference type="NCBI Taxonomy" id="2862362"/>
    <lineage>
        <taxon>Eukaryota</taxon>
        <taxon>Fungi</taxon>
        <taxon>Dikarya</taxon>
        <taxon>Basidiomycota</taxon>
        <taxon>Agaricomycotina</taxon>
        <taxon>Agaricomycetes</taxon>
        <taxon>Agaricomycetidae</taxon>
        <taxon>Agaricales</taxon>
        <taxon>Marasmiineae</taxon>
        <taxon>Mycenaceae</taxon>
        <taxon>Favolaschia</taxon>
    </lineage>
</organism>
<keyword evidence="3" id="KW-1185">Reference proteome</keyword>
<dbReference type="EMBL" id="JAWWNJ010000147">
    <property type="protein sequence ID" value="KAK6983809.1"/>
    <property type="molecule type" value="Genomic_DNA"/>
</dbReference>
<feature type="signal peptide" evidence="1">
    <location>
        <begin position="1"/>
        <end position="33"/>
    </location>
</feature>
<sequence length="147" mass="16182">MDVDLALAHSTALLLASLLAWVHLPEFGPVTHGRWSDTGPLIIPLEARSRPRPICQFLSGRFWAEDFEFLSGQDLALDDVTPQTEAISVPTGPKTQIFSVTSVFVVLRGFSVQICTIKHSFDAESDLPSISADPIRPVQRHFVRTGT</sequence>
<keyword evidence="1" id="KW-0732">Signal</keyword>
<comment type="caution">
    <text evidence="2">The sequence shown here is derived from an EMBL/GenBank/DDBJ whole genome shotgun (WGS) entry which is preliminary data.</text>
</comment>
<protein>
    <submittedName>
        <fullName evidence="2">Uncharacterized protein</fullName>
    </submittedName>
</protein>
<feature type="chain" id="PRO_5043418231" evidence="1">
    <location>
        <begin position="34"/>
        <end position="147"/>
    </location>
</feature>
<dbReference type="AlphaFoldDB" id="A0AAV9ZIP8"/>
<accession>A0AAV9ZIP8</accession>
<evidence type="ECO:0000313" key="3">
    <source>
        <dbReference type="Proteomes" id="UP001362999"/>
    </source>
</evidence>